<dbReference type="AlphaFoldDB" id="A0A1N6DZJ6"/>
<dbReference type="STRING" id="364032.SAMN05443662_0506"/>
<proteinExistence type="predicted"/>
<dbReference type="GO" id="GO:0046872">
    <property type="term" value="F:metal ion binding"/>
    <property type="evidence" value="ECO:0007669"/>
    <property type="project" value="UniProtKB-KW"/>
</dbReference>
<dbReference type="Gene3D" id="3.30.70.2740">
    <property type="match status" value="1"/>
</dbReference>
<dbReference type="PROSITE" id="PS51387">
    <property type="entry name" value="FAD_PCMH"/>
    <property type="match status" value="1"/>
</dbReference>
<dbReference type="InterPro" id="IPR036318">
    <property type="entry name" value="FAD-bd_PCMH-like_sf"/>
</dbReference>
<dbReference type="EMBL" id="FSRE01000001">
    <property type="protein sequence ID" value="SIN76200.1"/>
    <property type="molecule type" value="Genomic_DNA"/>
</dbReference>
<dbReference type="RefSeq" id="WP_074200809.1">
    <property type="nucleotide sequence ID" value="NZ_FSRE01000001.1"/>
</dbReference>
<dbReference type="InterPro" id="IPR016169">
    <property type="entry name" value="FAD-bd_PCMH_sub2"/>
</dbReference>
<evidence type="ECO:0000256" key="1">
    <source>
        <dbReference type="ARBA" id="ARBA00001974"/>
    </source>
</evidence>
<dbReference type="OrthoDB" id="9811557at2"/>
<keyword evidence="3" id="KW-0479">Metal-binding</keyword>
<dbReference type="InterPro" id="IPR006094">
    <property type="entry name" value="Oxid_FAD_bind_N"/>
</dbReference>
<keyword evidence="5" id="KW-0560">Oxidoreductase</keyword>
<dbReference type="Pfam" id="PF13534">
    <property type="entry name" value="Fer4_17"/>
    <property type="match status" value="1"/>
</dbReference>
<keyword evidence="6" id="KW-0408">Iron</keyword>
<dbReference type="Pfam" id="PF02913">
    <property type="entry name" value="FAD-oxidase_C"/>
    <property type="match status" value="1"/>
</dbReference>
<evidence type="ECO:0000259" key="8">
    <source>
        <dbReference type="PROSITE" id="PS51387"/>
    </source>
</evidence>
<gene>
    <name evidence="9" type="ORF">SAMN05443662_0506</name>
</gene>
<accession>A0A1N6DZJ6</accession>
<dbReference type="SUPFAM" id="SSF56176">
    <property type="entry name" value="FAD-binding/transporter-associated domain-like"/>
    <property type="match status" value="1"/>
</dbReference>
<keyword evidence="7" id="KW-0411">Iron-sulfur</keyword>
<dbReference type="GO" id="GO:0008720">
    <property type="term" value="F:D-lactate dehydrogenase (NAD+) activity"/>
    <property type="evidence" value="ECO:0007669"/>
    <property type="project" value="TreeGrafter"/>
</dbReference>
<dbReference type="InterPro" id="IPR016166">
    <property type="entry name" value="FAD-bd_PCMH"/>
</dbReference>
<name>A0A1N6DZJ6_9GAMM</name>
<organism evidence="9 10">
    <name type="scientific">Sulfurivirga caldicuralii</name>
    <dbReference type="NCBI Taxonomy" id="364032"/>
    <lineage>
        <taxon>Bacteria</taxon>
        <taxon>Pseudomonadati</taxon>
        <taxon>Pseudomonadota</taxon>
        <taxon>Gammaproteobacteria</taxon>
        <taxon>Thiotrichales</taxon>
        <taxon>Piscirickettsiaceae</taxon>
        <taxon>Sulfurivirga</taxon>
    </lineage>
</organism>
<dbReference type="Gene3D" id="3.30.465.10">
    <property type="match status" value="1"/>
</dbReference>
<dbReference type="PANTHER" id="PTHR11748">
    <property type="entry name" value="D-LACTATE DEHYDROGENASE"/>
    <property type="match status" value="1"/>
</dbReference>
<evidence type="ECO:0000256" key="5">
    <source>
        <dbReference type="ARBA" id="ARBA00023002"/>
    </source>
</evidence>
<evidence type="ECO:0000256" key="6">
    <source>
        <dbReference type="ARBA" id="ARBA00023004"/>
    </source>
</evidence>
<evidence type="ECO:0000256" key="2">
    <source>
        <dbReference type="ARBA" id="ARBA00022630"/>
    </source>
</evidence>
<dbReference type="Proteomes" id="UP000198461">
    <property type="component" value="Unassembled WGS sequence"/>
</dbReference>
<evidence type="ECO:0000313" key="10">
    <source>
        <dbReference type="Proteomes" id="UP000198461"/>
    </source>
</evidence>
<reference evidence="9 10" key="1">
    <citation type="submission" date="2016-11" db="EMBL/GenBank/DDBJ databases">
        <authorList>
            <person name="Jaros S."/>
            <person name="Januszkiewicz K."/>
            <person name="Wedrychowicz H."/>
        </authorList>
    </citation>
    <scope>NUCLEOTIDE SEQUENCE [LARGE SCALE GENOMIC DNA]</scope>
    <source>
        <strain evidence="9 10">DSM 17737</strain>
    </source>
</reference>
<evidence type="ECO:0000313" key="9">
    <source>
        <dbReference type="EMBL" id="SIN76200.1"/>
    </source>
</evidence>
<comment type="cofactor">
    <cofactor evidence="1">
        <name>FAD</name>
        <dbReference type="ChEBI" id="CHEBI:57692"/>
    </cofactor>
</comment>
<protein>
    <submittedName>
        <fullName evidence="9">FAD/FMN-containing dehydrogenase</fullName>
    </submittedName>
</protein>
<feature type="domain" description="FAD-binding PCMH-type" evidence="8">
    <location>
        <begin position="1"/>
        <end position="238"/>
    </location>
</feature>
<dbReference type="GO" id="GO:0004458">
    <property type="term" value="F:D-lactate dehydrogenase (cytochrome) activity"/>
    <property type="evidence" value="ECO:0007669"/>
    <property type="project" value="TreeGrafter"/>
</dbReference>
<dbReference type="SUPFAM" id="SSF55103">
    <property type="entry name" value="FAD-linked oxidases, C-terminal domain"/>
    <property type="match status" value="1"/>
</dbReference>
<dbReference type="GO" id="GO:0071949">
    <property type="term" value="F:FAD binding"/>
    <property type="evidence" value="ECO:0007669"/>
    <property type="project" value="InterPro"/>
</dbReference>
<keyword evidence="4" id="KW-0274">FAD</keyword>
<dbReference type="InterPro" id="IPR017900">
    <property type="entry name" value="4Fe4S_Fe_S_CS"/>
</dbReference>
<sequence>MSELFFDASVYYALGSRLATDLGSVEREFTLTPRGAGTSLGGQAIGEGTIVDFRRQNRILGYDEATGRVRVEPGVIQDDLNDFLKPYGRRFAPDTSTSNRATIGGMIGNNSCGMYSCHWGTTREHVHRIRGMLADGSEVLFEPLNAEQLAAKCAQRDLEGQIYRTILDILEQHGEAILEAYPDSSLIRRNTGYALDVLYRHYQPFNPNGKPFSLVPLLCGSEGTLALFLEAELETVPLPKKHDLLCAHFSALDDAFACLPALMEYFSPAAVEMIDRPTLQAAANNPEQAENRFWLEGDPDAVLAIELFDADEAQLQALRDWLVEQRAYAVPHLQGEAIAAVWSLRKAGLGLLMGERTRKKAVAVVEDAAIPLQNLRDYYHDMRRWFEAHGVEAVYYGHASVGLIHIRPKLDLSQPEDKRLFAEVAAYSAQRVKHYRGALSGEHGDGRIRAPFLPEFFGERVYRQLVLLKRAFDPDNRLNPGVIIGDRPITENLRADLQPRVTLRTGLDWSENLSLFDAVNQCNGAAACLKSPGRGVMCPSYHATMDEPKVTRGRVNLLREALIAADPRKALSKSELRQALETCLACKACKSECPASVDMAALKMEVLYQTRDQRRLKNLMLRNMGLMLKAAQRFPGLFERLQQHPLSKSLLGLHRQARLPSSQYGVRLASHSNPQAVVLVDLYTATFRPQVLRALQTVVEALALPVRFEALDTPLRLWLSNGLLDEARVAMQQLASRWGREGLPLVGLEPSETLIWRDEARKLGIKDVPEVQLVEQWLAQQLVHNAQVLQPIAKTAWVHVHCHQKAARLHQLTPALLEQVPALEVKTLKTGCCGMAGDFGYRHPELSRKVAQKDFLPHLEQMHADDWLVASGFSCQHQAQLLAGRTALHPVEVIAHAVK</sequence>
<dbReference type="Pfam" id="PF01565">
    <property type="entry name" value="FAD_binding_4"/>
    <property type="match status" value="1"/>
</dbReference>
<evidence type="ECO:0000256" key="4">
    <source>
        <dbReference type="ARBA" id="ARBA00022827"/>
    </source>
</evidence>
<dbReference type="InterPro" id="IPR016164">
    <property type="entry name" value="FAD-linked_Oxase-like_C"/>
</dbReference>
<dbReference type="PROSITE" id="PS00198">
    <property type="entry name" value="4FE4S_FER_1"/>
    <property type="match status" value="1"/>
</dbReference>
<evidence type="ECO:0000256" key="7">
    <source>
        <dbReference type="ARBA" id="ARBA00023014"/>
    </source>
</evidence>
<keyword evidence="2" id="KW-0285">Flavoprotein</keyword>
<dbReference type="GO" id="GO:1903457">
    <property type="term" value="P:lactate catabolic process"/>
    <property type="evidence" value="ECO:0007669"/>
    <property type="project" value="TreeGrafter"/>
</dbReference>
<evidence type="ECO:0000256" key="3">
    <source>
        <dbReference type="ARBA" id="ARBA00022723"/>
    </source>
</evidence>
<dbReference type="GO" id="GO:0051536">
    <property type="term" value="F:iron-sulfur cluster binding"/>
    <property type="evidence" value="ECO:0007669"/>
    <property type="project" value="UniProtKB-KW"/>
</dbReference>
<dbReference type="PANTHER" id="PTHR11748:SF119">
    <property type="entry name" value="D-2-HYDROXYGLUTARATE DEHYDROGENASE"/>
    <property type="match status" value="1"/>
</dbReference>
<dbReference type="SUPFAM" id="SSF46548">
    <property type="entry name" value="alpha-helical ferredoxin"/>
    <property type="match status" value="1"/>
</dbReference>
<dbReference type="InterPro" id="IPR004113">
    <property type="entry name" value="FAD-bd_oxidored_4_C"/>
</dbReference>
<keyword evidence="10" id="KW-1185">Reference proteome</keyword>